<dbReference type="SUPFAM" id="SSF47370">
    <property type="entry name" value="Bromodomain"/>
    <property type="match status" value="2"/>
</dbReference>
<feature type="domain" description="Bromo" evidence="10">
    <location>
        <begin position="179"/>
        <end position="225"/>
    </location>
</feature>
<feature type="compositionally biased region" description="Polar residues" evidence="9">
    <location>
        <begin position="593"/>
        <end position="602"/>
    </location>
</feature>
<evidence type="ECO:0000256" key="9">
    <source>
        <dbReference type="SAM" id="MobiDB-lite"/>
    </source>
</evidence>
<feature type="domain" description="BAH" evidence="11">
    <location>
        <begin position="272"/>
        <end position="393"/>
    </location>
</feature>
<feature type="domain" description="Bromo" evidence="10">
    <location>
        <begin position="53"/>
        <end position="123"/>
    </location>
</feature>
<dbReference type="EMBL" id="QEAO01000006">
    <property type="protein sequence ID" value="TPX35945.1"/>
    <property type="molecule type" value="Genomic_DNA"/>
</dbReference>
<comment type="caution">
    <text evidence="12">The sequence shown here is derived from an EMBL/GenBank/DDBJ whole genome shotgun (WGS) entry which is preliminary data.</text>
</comment>
<dbReference type="PANTHER" id="PTHR16062:SF19">
    <property type="entry name" value="PROTEIN POLYBROMO-1"/>
    <property type="match status" value="1"/>
</dbReference>
<evidence type="ECO:0000313" key="13">
    <source>
        <dbReference type="Proteomes" id="UP000319731"/>
    </source>
</evidence>
<protein>
    <recommendedName>
        <fullName evidence="14">BAH domain-containing protein</fullName>
    </recommendedName>
</protein>
<dbReference type="GO" id="GO:0003682">
    <property type="term" value="F:chromatin binding"/>
    <property type="evidence" value="ECO:0007669"/>
    <property type="project" value="InterPro"/>
</dbReference>
<keyword evidence="2" id="KW-0677">Repeat</keyword>
<dbReference type="PROSITE" id="PS00633">
    <property type="entry name" value="BROMODOMAIN_1"/>
    <property type="match status" value="1"/>
</dbReference>
<evidence type="ECO:0000256" key="6">
    <source>
        <dbReference type="ARBA" id="ARBA00023163"/>
    </source>
</evidence>
<dbReference type="Gene3D" id="2.30.30.490">
    <property type="match status" value="1"/>
</dbReference>
<feature type="compositionally biased region" description="Pro residues" evidence="9">
    <location>
        <begin position="480"/>
        <end position="494"/>
    </location>
</feature>
<feature type="region of interest" description="Disordered" evidence="9">
    <location>
        <begin position="589"/>
        <end position="608"/>
    </location>
</feature>
<dbReference type="InterPro" id="IPR001487">
    <property type="entry name" value="Bromodomain"/>
</dbReference>
<feature type="region of interest" description="Disordered" evidence="9">
    <location>
        <begin position="1"/>
        <end position="34"/>
    </location>
</feature>
<evidence type="ECO:0000256" key="2">
    <source>
        <dbReference type="ARBA" id="ARBA00022737"/>
    </source>
</evidence>
<keyword evidence="3" id="KW-0156">Chromatin regulator</keyword>
<dbReference type="SMART" id="SM00297">
    <property type="entry name" value="BROMO"/>
    <property type="match status" value="2"/>
</dbReference>
<dbReference type="PROSITE" id="PS51038">
    <property type="entry name" value="BAH"/>
    <property type="match status" value="1"/>
</dbReference>
<evidence type="ECO:0000259" key="11">
    <source>
        <dbReference type="PROSITE" id="PS51038"/>
    </source>
</evidence>
<accession>A0A507CED7</accession>
<dbReference type="InterPro" id="IPR001025">
    <property type="entry name" value="BAH_dom"/>
</dbReference>
<dbReference type="InterPro" id="IPR018359">
    <property type="entry name" value="Bromodomain_CS"/>
</dbReference>
<dbReference type="GeneID" id="42002925"/>
<dbReference type="InterPro" id="IPR036427">
    <property type="entry name" value="Bromodomain-like_sf"/>
</dbReference>
<dbReference type="PRINTS" id="PR00503">
    <property type="entry name" value="BROMODOMAIN"/>
</dbReference>
<organism evidence="12 13">
    <name type="scientific">Synchytrium microbalum</name>
    <dbReference type="NCBI Taxonomy" id="1806994"/>
    <lineage>
        <taxon>Eukaryota</taxon>
        <taxon>Fungi</taxon>
        <taxon>Fungi incertae sedis</taxon>
        <taxon>Chytridiomycota</taxon>
        <taxon>Chytridiomycota incertae sedis</taxon>
        <taxon>Chytridiomycetes</taxon>
        <taxon>Synchytriales</taxon>
        <taxon>Synchytriaceae</taxon>
        <taxon>Synchytrium</taxon>
    </lineage>
</organism>
<dbReference type="InterPro" id="IPR037382">
    <property type="entry name" value="Rsc/polybromo"/>
</dbReference>
<feature type="region of interest" description="Disordered" evidence="9">
    <location>
        <begin position="425"/>
        <end position="507"/>
    </location>
</feature>
<dbReference type="Pfam" id="PF00439">
    <property type="entry name" value="Bromodomain"/>
    <property type="match status" value="2"/>
</dbReference>
<reference evidence="12 13" key="1">
    <citation type="journal article" date="2019" name="Sci. Rep.">
        <title>Comparative genomics of chytrid fungi reveal insights into the obligate biotrophic and pathogenic lifestyle of Synchytrium endobioticum.</title>
        <authorList>
            <person name="van de Vossenberg B.T.L.H."/>
            <person name="Warris S."/>
            <person name="Nguyen H.D.T."/>
            <person name="van Gent-Pelzer M.P.E."/>
            <person name="Joly D.L."/>
            <person name="van de Geest H.C."/>
            <person name="Bonants P.J.M."/>
            <person name="Smith D.S."/>
            <person name="Levesque C.A."/>
            <person name="van der Lee T.A.J."/>
        </authorList>
    </citation>
    <scope>NUCLEOTIDE SEQUENCE [LARGE SCALE GENOMIC DNA]</scope>
    <source>
        <strain evidence="12 13">JEL517</strain>
    </source>
</reference>
<dbReference type="InterPro" id="IPR043151">
    <property type="entry name" value="BAH_sf"/>
</dbReference>
<dbReference type="AlphaFoldDB" id="A0A507CED7"/>
<evidence type="ECO:0000259" key="10">
    <source>
        <dbReference type="PROSITE" id="PS50014"/>
    </source>
</evidence>
<name>A0A507CED7_9FUNG</name>
<dbReference type="OrthoDB" id="1742084at2759"/>
<keyword evidence="5 8" id="KW-0103">Bromodomain</keyword>
<comment type="subcellular location">
    <subcellularLocation>
        <location evidence="1">Nucleus</location>
    </subcellularLocation>
</comment>
<evidence type="ECO:0000256" key="1">
    <source>
        <dbReference type="ARBA" id="ARBA00004123"/>
    </source>
</evidence>
<dbReference type="RefSeq" id="XP_031026330.1">
    <property type="nucleotide sequence ID" value="XM_031167628.1"/>
</dbReference>
<dbReference type="Pfam" id="PF01426">
    <property type="entry name" value="BAH"/>
    <property type="match status" value="1"/>
</dbReference>
<proteinExistence type="predicted"/>
<evidence type="ECO:0000313" key="12">
    <source>
        <dbReference type="EMBL" id="TPX35945.1"/>
    </source>
</evidence>
<evidence type="ECO:0000256" key="4">
    <source>
        <dbReference type="ARBA" id="ARBA00023015"/>
    </source>
</evidence>
<dbReference type="PROSITE" id="PS50014">
    <property type="entry name" value="BROMODOMAIN_2"/>
    <property type="match status" value="2"/>
</dbReference>
<feature type="compositionally biased region" description="Low complexity" evidence="9">
    <location>
        <begin position="14"/>
        <end position="25"/>
    </location>
</feature>
<gene>
    <name evidence="12" type="ORF">SmJEL517_g01700</name>
</gene>
<dbReference type="CDD" id="cd04369">
    <property type="entry name" value="Bromodomain"/>
    <property type="match status" value="1"/>
</dbReference>
<dbReference type="STRING" id="1806994.A0A507CED7"/>
<evidence type="ECO:0000256" key="5">
    <source>
        <dbReference type="ARBA" id="ARBA00023117"/>
    </source>
</evidence>
<keyword evidence="4" id="KW-0805">Transcription regulation</keyword>
<dbReference type="GO" id="GO:0006338">
    <property type="term" value="P:chromatin remodeling"/>
    <property type="evidence" value="ECO:0007669"/>
    <property type="project" value="InterPro"/>
</dbReference>
<evidence type="ECO:0000256" key="3">
    <source>
        <dbReference type="ARBA" id="ARBA00022853"/>
    </source>
</evidence>
<keyword evidence="13" id="KW-1185">Reference proteome</keyword>
<keyword evidence="7" id="KW-0539">Nucleus</keyword>
<dbReference type="GO" id="GO:0016586">
    <property type="term" value="C:RSC-type complex"/>
    <property type="evidence" value="ECO:0007669"/>
    <property type="project" value="InterPro"/>
</dbReference>
<dbReference type="PANTHER" id="PTHR16062">
    <property type="entry name" value="SWI/SNF-RELATED"/>
    <property type="match status" value="1"/>
</dbReference>
<dbReference type="GO" id="GO:0006368">
    <property type="term" value="P:transcription elongation by RNA polymerase II"/>
    <property type="evidence" value="ECO:0007669"/>
    <property type="project" value="TreeGrafter"/>
</dbReference>
<dbReference type="Gene3D" id="1.20.920.10">
    <property type="entry name" value="Bromodomain-like"/>
    <property type="match status" value="2"/>
</dbReference>
<evidence type="ECO:0000256" key="7">
    <source>
        <dbReference type="ARBA" id="ARBA00023242"/>
    </source>
</evidence>
<keyword evidence="6" id="KW-0804">Transcription</keyword>
<evidence type="ECO:0000256" key="8">
    <source>
        <dbReference type="PROSITE-ProRule" id="PRU00035"/>
    </source>
</evidence>
<dbReference type="SMART" id="SM00439">
    <property type="entry name" value="BAH"/>
    <property type="match status" value="1"/>
</dbReference>
<evidence type="ECO:0008006" key="14">
    <source>
        <dbReference type="Google" id="ProtNLM"/>
    </source>
</evidence>
<dbReference type="Proteomes" id="UP000319731">
    <property type="component" value="Unassembled WGS sequence"/>
</dbReference>
<sequence>MKLKLTLHQQQPGANSPAPNPSNNSIRTLTDEQKREIMNKVARTARDAREPETGRHYAFHFIQIPDPNEYPEYYQLFRDVVAFDTMQNKINTNQYASLDDFTRDFNIMIANAQQFNKTKSPVWKDAATLKEIFEATLRSELEAYGISHTPIEPTPQPSQSLPAVKAEVKAEVRTEARSIKTPMCLNMISKRLNGKGYDTQEQFETDMKIMFKNAQRYNKEGSEIYEDAVELERLFQTLVARDLSSSAPITLTPAMVVTPEGDSVEEVKFNGETWKVGEWCHIRNPLDPSRPTIGQIWEIIKSSKPDGPSYIKAMWYLRPEQTVQLPGAKFYENEVFKTNTTLYYKLEEIESRCFVLWWRQYHKGRPRGLPKSCTVYACESRYTDQKRQEKIKNWQQCLPRKNKIEIDNFPEPKSQRKYFAEFAREDAHTQTPPISRRRAPSAEPPEPSEYLSLRRRSRSPGAERDGGRNRMGIPSRLQSGPPPRQQAPARPVPAMPAGQLHPPPPGAYIPPQLQNHVGPLQTATQYMVDNRDGISSKTASYFDATIDGRLKWFTAPPLDVLPTAVASEEPLVHSLEYLVFKRKRLEDEMMDAEQQQHQQPNSKKGRVGGIPVVATENVEPNAMTEPISALLKSMAEAYEYEAASFFQ</sequence>